<sequence length="319" mass="34264">MTLTAPGKALRAVFESEETALVPFGSLPIHSAMAQHAGFGAFQLSGGMSAWWQGISDVGWLTLTEVVDHAKRTARAADIPIYCDADTGFGAPINVQRTVAEFINAGVGGIHIEDQREPKKSGGVAGIELVSDAEAIGRLNAAGDARDKLDEDFVIVARTDGYGAAGGGVDEAIRRAQLYKAETGADVIFFEGMHTWEQAELALKETPGPAYAVSVGMIGRRTVAEMTALGQAIQPVPFVLPGIHEVWRLLADVKESGEATPFAAYLDRMGADAGTHYDVGWGAMFGRPSTDYVRETEEKYLPQSAQRDYDNHAHVEEHY</sequence>
<name>A0A561UV96_9ACTN</name>
<dbReference type="InterPro" id="IPR040442">
    <property type="entry name" value="Pyrv_kinase-like_dom_sf"/>
</dbReference>
<accession>A0A561UV96</accession>
<dbReference type="Pfam" id="PF13714">
    <property type="entry name" value="PEP_mutase"/>
    <property type="match status" value="1"/>
</dbReference>
<dbReference type="PANTHER" id="PTHR42905:SF5">
    <property type="entry name" value="CARBOXYVINYL-CARBOXYPHOSPHONATE PHOSPHORYLMUTASE, CHLOROPLASTIC"/>
    <property type="match status" value="1"/>
</dbReference>
<evidence type="ECO:0000313" key="2">
    <source>
        <dbReference type="EMBL" id="WSC15655.1"/>
    </source>
</evidence>
<evidence type="ECO:0000313" key="3">
    <source>
        <dbReference type="Proteomes" id="UP000318186"/>
    </source>
</evidence>
<proteinExistence type="predicted"/>
<reference evidence="2 4" key="2">
    <citation type="submission" date="2022-10" db="EMBL/GenBank/DDBJ databases">
        <title>The complete genomes of actinobacterial strains from the NBC collection.</title>
        <authorList>
            <person name="Joergensen T.S."/>
            <person name="Alvarez Arevalo M."/>
            <person name="Sterndorff E.B."/>
            <person name="Faurdal D."/>
            <person name="Vuksanovic O."/>
            <person name="Mourched A.-S."/>
            <person name="Charusanti P."/>
            <person name="Shaw S."/>
            <person name="Blin K."/>
            <person name="Weber T."/>
        </authorList>
    </citation>
    <scope>NUCLEOTIDE SEQUENCE [LARGE SCALE GENOMIC DNA]</scope>
    <source>
        <strain evidence="2 4">NBC 01769</strain>
    </source>
</reference>
<dbReference type="GO" id="GO:0016833">
    <property type="term" value="F:oxo-acid-lyase activity"/>
    <property type="evidence" value="ECO:0007669"/>
    <property type="project" value="UniProtKB-ARBA"/>
</dbReference>
<protein>
    <submittedName>
        <fullName evidence="1">2-methylisocitrate lyase-like PEP mutase family enzyme</fullName>
    </submittedName>
    <submittedName>
        <fullName evidence="2">Isocitrate lyase/PEP mutase family protein</fullName>
    </submittedName>
</protein>
<dbReference type="SUPFAM" id="SSF51621">
    <property type="entry name" value="Phosphoenolpyruvate/pyruvate domain"/>
    <property type="match status" value="1"/>
</dbReference>
<dbReference type="CDD" id="cd00377">
    <property type="entry name" value="ICL_PEPM"/>
    <property type="match status" value="1"/>
</dbReference>
<dbReference type="Proteomes" id="UP000318186">
    <property type="component" value="Unassembled WGS sequence"/>
</dbReference>
<keyword evidence="1" id="KW-0456">Lyase</keyword>
<gene>
    <name evidence="1" type="ORF">FHX80_111706</name>
    <name evidence="2" type="ORF">OIE64_24370</name>
</gene>
<dbReference type="PANTHER" id="PTHR42905">
    <property type="entry name" value="PHOSPHOENOLPYRUVATE CARBOXYLASE"/>
    <property type="match status" value="1"/>
</dbReference>
<dbReference type="EMBL" id="VIWW01000001">
    <property type="protein sequence ID" value="TWG03285.1"/>
    <property type="molecule type" value="Genomic_DNA"/>
</dbReference>
<keyword evidence="4" id="KW-1185">Reference proteome</keyword>
<dbReference type="InterPro" id="IPR039556">
    <property type="entry name" value="ICL/PEPM"/>
</dbReference>
<organism evidence="1 3">
    <name type="scientific">Streptomyces brevispora</name>
    <dbReference type="NCBI Taxonomy" id="887462"/>
    <lineage>
        <taxon>Bacteria</taxon>
        <taxon>Bacillati</taxon>
        <taxon>Actinomycetota</taxon>
        <taxon>Actinomycetes</taxon>
        <taxon>Kitasatosporales</taxon>
        <taxon>Streptomycetaceae</taxon>
        <taxon>Streptomyces</taxon>
    </lineage>
</organism>
<reference evidence="1 3" key="1">
    <citation type="submission" date="2019-06" db="EMBL/GenBank/DDBJ databases">
        <title>Sequencing the genomes of 1000 actinobacteria strains.</title>
        <authorList>
            <person name="Klenk H.-P."/>
        </authorList>
    </citation>
    <scope>NUCLEOTIDE SEQUENCE [LARGE SCALE GENOMIC DNA]</scope>
    <source>
        <strain evidence="1 3">DSM 42059</strain>
    </source>
</reference>
<evidence type="ECO:0000313" key="4">
    <source>
        <dbReference type="Proteomes" id="UP001330827"/>
    </source>
</evidence>
<dbReference type="RefSeq" id="WP_326594523.1">
    <property type="nucleotide sequence ID" value="NZ_CP109114.1"/>
</dbReference>
<dbReference type="Proteomes" id="UP001330827">
    <property type="component" value="Chromosome"/>
</dbReference>
<evidence type="ECO:0000313" key="1">
    <source>
        <dbReference type="EMBL" id="TWG03285.1"/>
    </source>
</evidence>
<dbReference type="Gene3D" id="3.20.20.60">
    <property type="entry name" value="Phosphoenolpyruvate-binding domains"/>
    <property type="match status" value="1"/>
</dbReference>
<dbReference type="AlphaFoldDB" id="A0A561UV96"/>
<dbReference type="EMBL" id="CP109114">
    <property type="protein sequence ID" value="WSC15655.1"/>
    <property type="molecule type" value="Genomic_DNA"/>
</dbReference>
<dbReference type="InterPro" id="IPR015813">
    <property type="entry name" value="Pyrv/PenolPyrv_kinase-like_dom"/>
</dbReference>